<dbReference type="AlphaFoldDB" id="A0A1I5XJ64"/>
<reference evidence="4" key="1">
    <citation type="submission" date="2016-10" db="EMBL/GenBank/DDBJ databases">
        <authorList>
            <person name="Varghese N."/>
            <person name="Submissions S."/>
        </authorList>
    </citation>
    <scope>NUCLEOTIDE SEQUENCE [LARGE SCALE GENOMIC DNA]</scope>
    <source>
        <strain evidence="4">P18</strain>
    </source>
</reference>
<accession>A0A1I5XJ64</accession>
<dbReference type="EMBL" id="FOXO01000033">
    <property type="protein sequence ID" value="SFQ32013.1"/>
    <property type="molecule type" value="Genomic_DNA"/>
</dbReference>
<feature type="region of interest" description="Disordered" evidence="1">
    <location>
        <begin position="25"/>
        <end position="53"/>
    </location>
</feature>
<sequence length="553" mass="61591">MKNKVLKNSLAIALAATMVVGCGSTAPAETGAEPKTETQTQTATSTESTDSATAAEASKYQTTYGSKQFDNVTITVELFDRSNAPDGSTITDNKWTKYVNEQMNKVGINVEFVPVPRWDEVTKMQAMVASQTAPDLTLTYTYAYAEDYYNQGGTWNLSEFIDGADQALNMKKYLGSDVIDIGRNESGELYGIVAKRATTAKSNYFIRKDWLDKLGLEIPTNPDELYTALDKMVHENPNGMTGVSGAIIWNGWNLKQVFSKIAGDPLKVNVCGGGEDVIQDYYDPGMYDYYQFLNKLYNGGILHQEYYNLTEDDFKSEIVTGNLGFCEYSVNGNVDVLRGSLLKTLKENVSDADFVSIPQFKNINDGQVYSAAYGAGGLIAFCPKTASEEVVEACMTYLDWMCTEDGGFVLYHGFEGEHYDMVDGVPVVKDAEYNAQDKDWIRTDLFIVGNQGYFETVDDFNKCTSKEAPGYEDYVIQNYEYALAGTLNHDASYTSPSTADLITDLNIAKDDYQVKMITCAPEEFDQMYNEYMDELKSVGIDTIISEREEHYNN</sequence>
<proteinExistence type="predicted"/>
<dbReference type="Pfam" id="PF13416">
    <property type="entry name" value="SBP_bac_8"/>
    <property type="match status" value="1"/>
</dbReference>
<dbReference type="PANTHER" id="PTHR43649:SF12">
    <property type="entry name" value="DIACETYLCHITOBIOSE BINDING PROTEIN DASA"/>
    <property type="match status" value="1"/>
</dbReference>
<evidence type="ECO:0000313" key="4">
    <source>
        <dbReference type="Proteomes" id="UP000182624"/>
    </source>
</evidence>
<dbReference type="InterPro" id="IPR006059">
    <property type="entry name" value="SBP"/>
</dbReference>
<protein>
    <submittedName>
        <fullName evidence="3">Putative aldouronate transport system substrate-binding protein</fullName>
    </submittedName>
</protein>
<feature type="signal peptide" evidence="2">
    <location>
        <begin position="1"/>
        <end position="28"/>
    </location>
</feature>
<evidence type="ECO:0000256" key="2">
    <source>
        <dbReference type="SAM" id="SignalP"/>
    </source>
</evidence>
<keyword evidence="4" id="KW-1185">Reference proteome</keyword>
<evidence type="ECO:0000256" key="1">
    <source>
        <dbReference type="SAM" id="MobiDB-lite"/>
    </source>
</evidence>
<dbReference type="PROSITE" id="PS51257">
    <property type="entry name" value="PROKAR_LIPOPROTEIN"/>
    <property type="match status" value="1"/>
</dbReference>
<dbReference type="PANTHER" id="PTHR43649">
    <property type="entry name" value="ARABINOSE-BINDING PROTEIN-RELATED"/>
    <property type="match status" value="1"/>
</dbReference>
<dbReference type="Proteomes" id="UP000182624">
    <property type="component" value="Unassembled WGS sequence"/>
</dbReference>
<name>A0A1I5XJ64_9FIRM</name>
<dbReference type="OrthoDB" id="2492023at2"/>
<organism evidence="3 4">
    <name type="scientific">Butyrivibrio proteoclasticus</name>
    <dbReference type="NCBI Taxonomy" id="43305"/>
    <lineage>
        <taxon>Bacteria</taxon>
        <taxon>Bacillati</taxon>
        <taxon>Bacillota</taxon>
        <taxon>Clostridia</taxon>
        <taxon>Lachnospirales</taxon>
        <taxon>Lachnospiraceae</taxon>
        <taxon>Butyrivibrio</taxon>
    </lineage>
</organism>
<keyword evidence="2" id="KW-0732">Signal</keyword>
<feature type="compositionally biased region" description="Low complexity" evidence="1">
    <location>
        <begin position="37"/>
        <end position="53"/>
    </location>
</feature>
<dbReference type="InterPro" id="IPR050490">
    <property type="entry name" value="Bact_solute-bd_prot1"/>
</dbReference>
<dbReference type="SUPFAM" id="SSF53850">
    <property type="entry name" value="Periplasmic binding protein-like II"/>
    <property type="match status" value="1"/>
</dbReference>
<dbReference type="Gene3D" id="3.40.190.10">
    <property type="entry name" value="Periplasmic binding protein-like II"/>
    <property type="match status" value="2"/>
</dbReference>
<evidence type="ECO:0000313" key="3">
    <source>
        <dbReference type="EMBL" id="SFQ32013.1"/>
    </source>
</evidence>
<gene>
    <name evidence="3" type="ORF">SAMN04487928_13325</name>
</gene>
<feature type="chain" id="PRO_5010216969" evidence="2">
    <location>
        <begin position="29"/>
        <end position="553"/>
    </location>
</feature>
<dbReference type="RefSeq" id="WP_074891204.1">
    <property type="nucleotide sequence ID" value="NZ_FOXO01000033.1"/>
</dbReference>